<dbReference type="PANTHER" id="PTHR36688:SF2">
    <property type="entry name" value="ENDONUCLEASE_EXONUCLEASE_PHOSPHATASE DOMAIN-CONTAINING PROTEIN"/>
    <property type="match status" value="1"/>
</dbReference>
<evidence type="ECO:0000259" key="2">
    <source>
        <dbReference type="PROSITE" id="PS50879"/>
    </source>
</evidence>
<dbReference type="CDD" id="cd01650">
    <property type="entry name" value="RT_nLTR_like"/>
    <property type="match status" value="1"/>
</dbReference>
<dbReference type="InterPro" id="IPR043502">
    <property type="entry name" value="DNA/RNA_pol_sf"/>
</dbReference>
<dbReference type="CDD" id="cd09276">
    <property type="entry name" value="Rnase_HI_RT_non_LTR"/>
    <property type="match status" value="1"/>
</dbReference>
<dbReference type="InterPro" id="IPR005135">
    <property type="entry name" value="Endo/exonuclease/phosphatase"/>
</dbReference>
<dbReference type="InterPro" id="IPR052560">
    <property type="entry name" value="RdDP_mobile_element"/>
</dbReference>
<name>A0A2M4BA86_9DIPT</name>
<dbReference type="GO" id="GO:0003676">
    <property type="term" value="F:nucleic acid binding"/>
    <property type="evidence" value="ECO:0007669"/>
    <property type="project" value="InterPro"/>
</dbReference>
<dbReference type="Pfam" id="PF14529">
    <property type="entry name" value="Exo_endo_phos_2"/>
    <property type="match status" value="1"/>
</dbReference>
<dbReference type="InterPro" id="IPR036397">
    <property type="entry name" value="RNaseH_sf"/>
</dbReference>
<reference evidence="3" key="1">
    <citation type="submission" date="2018-01" db="EMBL/GenBank/DDBJ databases">
        <title>An insight into the sialome of Amazonian anophelines.</title>
        <authorList>
            <person name="Ribeiro J.M."/>
            <person name="Scarpassa V."/>
            <person name="Calvo E."/>
        </authorList>
    </citation>
    <scope>NUCLEOTIDE SEQUENCE</scope>
    <source>
        <tissue evidence="3">Salivary glands</tissue>
    </source>
</reference>
<dbReference type="GO" id="GO:0042575">
    <property type="term" value="C:DNA polymerase complex"/>
    <property type="evidence" value="ECO:0007669"/>
    <property type="project" value="UniProtKB-ARBA"/>
</dbReference>
<dbReference type="InterPro" id="IPR002156">
    <property type="entry name" value="RNaseH_domain"/>
</dbReference>
<dbReference type="GO" id="GO:0071897">
    <property type="term" value="P:DNA biosynthetic process"/>
    <property type="evidence" value="ECO:0007669"/>
    <property type="project" value="UniProtKB-ARBA"/>
</dbReference>
<dbReference type="SUPFAM" id="SSF53098">
    <property type="entry name" value="Ribonuclease H-like"/>
    <property type="match status" value="1"/>
</dbReference>
<dbReference type="InterPro" id="IPR036691">
    <property type="entry name" value="Endo/exonu/phosph_ase_sf"/>
</dbReference>
<dbReference type="AlphaFoldDB" id="A0A2M4BA86"/>
<dbReference type="Pfam" id="PF00078">
    <property type="entry name" value="RVT_1"/>
    <property type="match status" value="1"/>
</dbReference>
<dbReference type="Gene3D" id="3.30.420.10">
    <property type="entry name" value="Ribonuclease H-like superfamily/Ribonuclease H"/>
    <property type="match status" value="1"/>
</dbReference>
<proteinExistence type="predicted"/>
<dbReference type="GO" id="GO:0004523">
    <property type="term" value="F:RNA-DNA hybrid ribonuclease activity"/>
    <property type="evidence" value="ECO:0007669"/>
    <property type="project" value="InterPro"/>
</dbReference>
<dbReference type="InterPro" id="IPR012337">
    <property type="entry name" value="RNaseH-like_sf"/>
</dbReference>
<dbReference type="PANTHER" id="PTHR36688">
    <property type="entry name" value="ENDO/EXONUCLEASE/PHOSPHATASE DOMAIN-CONTAINING PROTEIN"/>
    <property type="match status" value="1"/>
</dbReference>
<feature type="domain" description="RNase H type-1" evidence="2">
    <location>
        <begin position="948"/>
        <end position="1078"/>
    </location>
</feature>
<accession>A0A2M4BA86</accession>
<dbReference type="Pfam" id="PF00075">
    <property type="entry name" value="RNase_H"/>
    <property type="match status" value="1"/>
</dbReference>
<organism evidence="3">
    <name type="scientific">Anopheles marajoara</name>
    <dbReference type="NCBI Taxonomy" id="58244"/>
    <lineage>
        <taxon>Eukaryota</taxon>
        <taxon>Metazoa</taxon>
        <taxon>Ecdysozoa</taxon>
        <taxon>Arthropoda</taxon>
        <taxon>Hexapoda</taxon>
        <taxon>Insecta</taxon>
        <taxon>Pterygota</taxon>
        <taxon>Neoptera</taxon>
        <taxon>Endopterygota</taxon>
        <taxon>Diptera</taxon>
        <taxon>Nematocera</taxon>
        <taxon>Culicoidea</taxon>
        <taxon>Culicidae</taxon>
        <taxon>Anophelinae</taxon>
        <taxon>Anopheles</taxon>
    </lineage>
</organism>
<dbReference type="SUPFAM" id="SSF56219">
    <property type="entry name" value="DNase I-like"/>
    <property type="match status" value="1"/>
</dbReference>
<evidence type="ECO:0000259" key="1">
    <source>
        <dbReference type="PROSITE" id="PS50878"/>
    </source>
</evidence>
<protein>
    <submittedName>
        <fullName evidence="3">Putative i-11 aae</fullName>
    </submittedName>
</protein>
<dbReference type="EMBL" id="GGFJ01000824">
    <property type="protein sequence ID" value="MBW49965.1"/>
    <property type="molecule type" value="Transcribed_RNA"/>
</dbReference>
<dbReference type="Gene3D" id="3.60.10.10">
    <property type="entry name" value="Endonuclease/exonuclease/phosphatase"/>
    <property type="match status" value="1"/>
</dbReference>
<dbReference type="PROSITE" id="PS50879">
    <property type="entry name" value="RNASE_H_1"/>
    <property type="match status" value="1"/>
</dbReference>
<evidence type="ECO:0000313" key="3">
    <source>
        <dbReference type="EMBL" id="MBW49965.1"/>
    </source>
</evidence>
<sequence>MEHNIIQWNCRSLIGKLNEFRFCINAHKCDVFAICETWLSEEIEYLPFPDFNIIRRDRPTLGGGVLLGIKKDHSFSRIHTPPLEIIECVAVKAKLGNLNVSLASIYIPPRAKTAEMIVKVETDLNNLIAVLPSPVLILGDFNSHGYVWGGQFDDALAPIISSFCHRQGLDILNSGEATRVTRTCASALDLSLCSASLSHRSRWRVLPHPFGSDHLPIEIKILSNVCTVADHPKNYDLTRHIDWGRFVETFSSSISFVPENCPLLEEYQAIVSCIMASALEAQTRAVDQRRACTKPPTPWWDKECQEAYNAKMTVFLLFRTTGSTDLYDLYKLLEKKCKNFLKAKKKSFWRKFVQNLPPTTALHSLWSMEKRMHFGIQPNESEHFSFDWIELFAQKVCPPFAPCKKFSQVLSGDHELDAPFTMTELSLALLSGNNSAPGRDQIRNKLLQNLPDPGKRRLLRLFNDMLEFNIVPPEWREVKVIAILKPGKPPAEHDSYRPISMLSCLRKLLEKMILFRLDNWLESKGLLSNTQFGFRKGKGTNDCLALLVSEIELARSRKEMLASVFLDIKGAFDSVSINKLCQKLEYAGLGPKLNNFLYNLLAEKIMFFEAGSRSETRTSFYGLPQGSCLSPLLYNFYVNDIDTCLATSCTIRQLADDGVVSVASKNIADLQRPLQTTLDNLSEWARHLGIEFAPEKSQVVIFSKFSKTEKNIQRGVHDPKIDLFLYGRRITLANDFKYLGVWFDSRLRWKKHINHLLLKCSKRLNFLRRITGFSWGAHPSDLIALYKTTIRSVMEYGSFCFFWAPKSLMIKLERIQYRSLRTALGAMKSTHTMSLEVMAGVMPVRLRFEQLALRYLTRASSSNPQVLSNLKAIAETGGNSKLIPLFRDFESLRVYPSILPATSSNVLPESYSDFLTVDASLREEIKEIPDDSRPAIIPGIFQEKYGQIPPFNCFYTDGSSSGDSVGFGVYNTAFQAHYSLQQPCSIFVAELAAIFCALLLASGRPSGHYFIFTDSLSSVEALKSEKAFKSAHFFVKQIVELLSSMFRQEFRISLVWVPSHCGIAGNEKADQLAKKGALEGPVFVRMTQPHEFLHLSKRLCLERWQRSWDEGELGRFHYSIAPRVSLRPWFSGLKVGRAFVRMMSRLRSNHFALSTHLHRIGLADSKVCGCGEGFHDVDHLLWSCVEFEPARPALIAAFTAAGGRCGVPIRDILAAQDIDLLKIVYNFARVEGIDV</sequence>
<dbReference type="SUPFAM" id="SSF56672">
    <property type="entry name" value="DNA/RNA polymerases"/>
    <property type="match status" value="1"/>
</dbReference>
<dbReference type="InterPro" id="IPR000477">
    <property type="entry name" value="RT_dom"/>
</dbReference>
<dbReference type="PROSITE" id="PS50878">
    <property type="entry name" value="RT_POL"/>
    <property type="match status" value="1"/>
</dbReference>
<feature type="domain" description="Reverse transcriptase" evidence="1">
    <location>
        <begin position="464"/>
        <end position="743"/>
    </location>
</feature>